<dbReference type="SUPFAM" id="SSF53254">
    <property type="entry name" value="Phosphoglycerate mutase-like"/>
    <property type="match status" value="1"/>
</dbReference>
<protein>
    <submittedName>
        <fullName evidence="3">Exonuclease mut-7-like</fullName>
    </submittedName>
</protein>
<dbReference type="GO" id="GO:0006139">
    <property type="term" value="P:nucleobase-containing compound metabolic process"/>
    <property type="evidence" value="ECO:0007669"/>
    <property type="project" value="InterPro"/>
</dbReference>
<dbReference type="EMBL" id="LSRX01000499">
    <property type="protein sequence ID" value="OLP95537.1"/>
    <property type="molecule type" value="Genomic_DNA"/>
</dbReference>
<organism evidence="3 4">
    <name type="scientific">Symbiodinium microadriaticum</name>
    <name type="common">Dinoflagellate</name>
    <name type="synonym">Zooxanthella microadriatica</name>
    <dbReference type="NCBI Taxonomy" id="2951"/>
    <lineage>
        <taxon>Eukaryota</taxon>
        <taxon>Sar</taxon>
        <taxon>Alveolata</taxon>
        <taxon>Dinophyceae</taxon>
        <taxon>Suessiales</taxon>
        <taxon>Symbiodiniaceae</taxon>
        <taxon>Symbiodinium</taxon>
    </lineage>
</organism>
<accession>A0A1Q9DK12</accession>
<dbReference type="SUPFAM" id="SSF53098">
    <property type="entry name" value="Ribonuclease H-like"/>
    <property type="match status" value="1"/>
</dbReference>
<evidence type="ECO:0000256" key="1">
    <source>
        <dbReference type="SAM" id="MobiDB-lite"/>
    </source>
</evidence>
<dbReference type="InterPro" id="IPR030834">
    <property type="entry name" value="PKS_assoc_dom"/>
</dbReference>
<dbReference type="PANTHER" id="PTHR47765">
    <property type="entry name" value="3'-5' EXONUCLEASE DOMAIN-CONTAINING PROTEIN"/>
    <property type="match status" value="1"/>
</dbReference>
<feature type="compositionally biased region" description="Low complexity" evidence="1">
    <location>
        <begin position="796"/>
        <end position="810"/>
    </location>
</feature>
<feature type="region of interest" description="Disordered" evidence="1">
    <location>
        <begin position="74"/>
        <end position="95"/>
    </location>
</feature>
<dbReference type="Gene3D" id="3.30.420.10">
    <property type="entry name" value="Ribonuclease H-like superfamily/Ribonuclease H"/>
    <property type="match status" value="1"/>
</dbReference>
<evidence type="ECO:0000313" key="4">
    <source>
        <dbReference type="Proteomes" id="UP000186817"/>
    </source>
</evidence>
<dbReference type="SMART" id="SM00855">
    <property type="entry name" value="PGAM"/>
    <property type="match status" value="1"/>
</dbReference>
<dbReference type="GO" id="GO:0008408">
    <property type="term" value="F:3'-5' exonuclease activity"/>
    <property type="evidence" value="ECO:0007669"/>
    <property type="project" value="InterPro"/>
</dbReference>
<dbReference type="InterPro" id="IPR001345">
    <property type="entry name" value="PG/BPGM_mutase_AS"/>
</dbReference>
<dbReference type="GO" id="GO:0003676">
    <property type="term" value="F:nucleic acid binding"/>
    <property type="evidence" value="ECO:0007669"/>
    <property type="project" value="InterPro"/>
</dbReference>
<keyword evidence="3" id="KW-0269">Exonuclease</keyword>
<dbReference type="CDD" id="cd07067">
    <property type="entry name" value="HP_PGM_like"/>
    <property type="match status" value="1"/>
</dbReference>
<name>A0A1Q9DK12_SYMMI</name>
<dbReference type="PROSITE" id="PS00175">
    <property type="entry name" value="PG_MUTASE"/>
    <property type="match status" value="1"/>
</dbReference>
<dbReference type="Gene3D" id="3.40.50.1240">
    <property type="entry name" value="Phosphoglycerate mutase-like"/>
    <property type="match status" value="1"/>
</dbReference>
<dbReference type="Proteomes" id="UP000186817">
    <property type="component" value="Unassembled WGS sequence"/>
</dbReference>
<dbReference type="InterPro" id="IPR013078">
    <property type="entry name" value="His_Pase_superF_clade-1"/>
</dbReference>
<reference evidence="3 4" key="1">
    <citation type="submission" date="2016-02" db="EMBL/GenBank/DDBJ databases">
        <title>Genome analysis of coral dinoflagellate symbionts highlights evolutionary adaptations to a symbiotic lifestyle.</title>
        <authorList>
            <person name="Aranda M."/>
            <person name="Li Y."/>
            <person name="Liew Y.J."/>
            <person name="Baumgarten S."/>
            <person name="Simakov O."/>
            <person name="Wilson M."/>
            <person name="Piel J."/>
            <person name="Ashoor H."/>
            <person name="Bougouffa S."/>
            <person name="Bajic V.B."/>
            <person name="Ryu T."/>
            <person name="Ravasi T."/>
            <person name="Bayer T."/>
            <person name="Micklem G."/>
            <person name="Kim H."/>
            <person name="Bhak J."/>
            <person name="Lajeunesse T.C."/>
            <person name="Voolstra C.R."/>
        </authorList>
    </citation>
    <scope>NUCLEOTIDE SEQUENCE [LARGE SCALE GENOMIC DNA]</scope>
    <source>
        <strain evidence="3 4">CCMP2467</strain>
    </source>
</reference>
<keyword evidence="3" id="KW-0540">Nuclease</keyword>
<feature type="compositionally biased region" description="Basic and acidic residues" evidence="1">
    <location>
        <begin position="76"/>
        <end position="88"/>
    </location>
</feature>
<keyword evidence="4" id="KW-1185">Reference proteome</keyword>
<dbReference type="Pfam" id="PF00300">
    <property type="entry name" value="His_Phos_1"/>
    <property type="match status" value="1"/>
</dbReference>
<dbReference type="NCBIfam" id="TIGR04556">
    <property type="entry name" value="PKS_assoc"/>
    <property type="match status" value="1"/>
</dbReference>
<dbReference type="InterPro" id="IPR052408">
    <property type="entry name" value="Exonuclease_MUT-7-like"/>
</dbReference>
<dbReference type="InterPro" id="IPR029033">
    <property type="entry name" value="His_PPase_superfam"/>
</dbReference>
<sequence length="1430" mass="154998">MCSIATKWDAPSRFQVIACAIMVVDSPGALIHGFRLGSVVEVDGASFNDRLGQVVAFSEKDGVFNVALLNGSTRQARPDQMRQSEGRRPGHGSAGFDVLLGPRHRQDFLAEEVATCLVEKGFCVLKMCQPQQEVEQAFEYVKSLAQSGKLDRLPEEVEEGYLGEGARARVAWMDPSDRNSLQLLAVLAVERLRILEHRASKLMLGRLPHAEHFSETMAMELASVQTLVQACDGDDEDGFIEEIRTALSGGFQSARVVLESAKAKSAGAFGEFALRCLVKLVSAPVQRARPVAGAMGQCHSTDVGADTLLEEEGAGSLVCRSQARTFPPVPGKATVLDYASSASTAEECAFFLEQVVSVPGIDDAMRACASSRLPYVRVWVESGGKILGEVAEWPSRPSSHPSWFSARKLGLRMAAAVSATLRIEVCDGSTVLGSAQTDMKDLKVHQRIELAADVRPGVQKSSVVFQILDCQAVLRPKSVYLIRHGESEWNKAQGSLNLHGMVRTTDHPLSAKGRDQAEALRHLLQMELDKAGSDEADPRVAPMLQPGLILASPLGRALQTAIIAYGPLVEKAGLGRNELVLAPNCKEKQNFGGLDTVCTKLGEDILQSSQEELRALYSGLEKDKFIVDAFRKLRFDVEEVQERWWPEGQAESTGQLKARMREFMYQLLFSSQESLVIFGHSLFFQQLMREFMSDDVRKSVVGEQLSKSKLPNCGVVRLQLDPSRMLSGPFVEAELVLGTEMATADSFSLSNCCHASADLQDELRIDHAVSLNANGTLETIPEEGPDEVGQSSPGRSPKAASQAPAKPAESPGRRQFPLVNLWLAEILLDQQFGVQQAEPWRPQAAALFADLGRGTVDVPSAGVQALLVKLATAPSGGELSSSMGGLKLLTRVMNAWAIRAEQLSEEAHAAIAQAVVRDSVLPGAWALAAVTLGSFPDLLTSEMSNAVIKEADDGSRDDAVLQMAKSLGVECQRFLVQLRQERGRLKAAAKVLQLQDLFPDAGYLWRQEALEAAIEKGRREAVVGLGCEEVRLRGRCVDGLLQCGEVELAVDLADAWAVGIPEDVRKANAERAKAEVPYLRLPPDVDVQLVATEASIEGMRGILLDASVIGVDLECNMGTGAPTLLQLATLCQAFLVDLQVVGSWPSFATAMQDVCSGPARKVGFGIAEDLGQKESPGAFGRHVETCGNVSLVGKLSKSFPCLTAAACAAPLSDLRDVEAQLRSLESGIGKKRAREGISLSALAEKYLGKPLDKAFQVGDWSHRPLSQARMHYAALDAWVPVKVYEAVQTSPPQPQPASAKKMHPQTGLEDKILKESDEFVSTMAALLQPYCEDALGKVVDARTPGLVSLSFPPSEDVEPQPTEDYILASFYSTWRRSQLKMMHFLGPGAAQVRLKPKEDDTAGEEAGHQGMDDFTHNLHVTEQRIMDRRA</sequence>
<keyword evidence="3" id="KW-0378">Hydrolase</keyword>
<comment type="caution">
    <text evidence="3">The sequence shown here is derived from an EMBL/GenBank/DDBJ whole genome shotgun (WGS) entry which is preliminary data.</text>
</comment>
<dbReference type="InterPro" id="IPR002562">
    <property type="entry name" value="3'-5'_exonuclease_dom"/>
</dbReference>
<evidence type="ECO:0000313" key="3">
    <source>
        <dbReference type="EMBL" id="OLP95537.1"/>
    </source>
</evidence>
<dbReference type="PANTHER" id="PTHR47765:SF2">
    <property type="entry name" value="EXONUCLEASE MUT-7 HOMOLOG"/>
    <property type="match status" value="1"/>
</dbReference>
<feature type="region of interest" description="Disordered" evidence="1">
    <location>
        <begin position="777"/>
        <end position="812"/>
    </location>
</feature>
<proteinExistence type="predicted"/>
<evidence type="ECO:0000259" key="2">
    <source>
        <dbReference type="Pfam" id="PF01612"/>
    </source>
</evidence>
<dbReference type="OrthoDB" id="428841at2759"/>
<feature type="domain" description="3'-5' exonuclease" evidence="2">
    <location>
        <begin position="1090"/>
        <end position="1287"/>
    </location>
</feature>
<gene>
    <name evidence="3" type="primary">EXD3</name>
    <name evidence="3" type="ORF">AK812_SmicGene22301</name>
</gene>
<dbReference type="InterPro" id="IPR012337">
    <property type="entry name" value="RNaseH-like_sf"/>
</dbReference>
<dbReference type="InterPro" id="IPR036397">
    <property type="entry name" value="RNaseH_sf"/>
</dbReference>
<dbReference type="Pfam" id="PF01612">
    <property type="entry name" value="DNA_pol_A_exo1"/>
    <property type="match status" value="1"/>
</dbReference>